<accession>D0LII5</accession>
<dbReference type="AlphaFoldDB" id="D0LII5"/>
<dbReference type="InterPro" id="IPR009875">
    <property type="entry name" value="PilZ_domain"/>
</dbReference>
<evidence type="ECO:0000313" key="3">
    <source>
        <dbReference type="Proteomes" id="UP000001880"/>
    </source>
</evidence>
<dbReference type="eggNOG" id="ENOG5032K1I">
    <property type="taxonomic scope" value="Bacteria"/>
</dbReference>
<dbReference type="KEGG" id="hoh:Hoch_5866"/>
<dbReference type="OrthoDB" id="5521293at2"/>
<protein>
    <submittedName>
        <fullName evidence="2">Type IV pilus assembly PilZ</fullName>
    </submittedName>
</protein>
<dbReference type="GO" id="GO:0035438">
    <property type="term" value="F:cyclic-di-GMP binding"/>
    <property type="evidence" value="ECO:0007669"/>
    <property type="project" value="InterPro"/>
</dbReference>
<dbReference type="Gene3D" id="2.40.10.220">
    <property type="entry name" value="predicted glycosyltransferase like domains"/>
    <property type="match status" value="1"/>
</dbReference>
<dbReference type="SUPFAM" id="SSF141371">
    <property type="entry name" value="PilZ domain-like"/>
    <property type="match status" value="1"/>
</dbReference>
<feature type="domain" description="PilZ" evidence="1">
    <location>
        <begin position="18"/>
        <end position="115"/>
    </location>
</feature>
<sequence length="131" mass="15130">MNELSASNRTRRADDRDKRMEMRFDKAFPVTVGSEIYGDSPAVARNISFKGMLIEMLEPLPLGCFVTVHFRMPDGGGDIVARAEVKHHYCFNFARDDGPYRARGIGLRFVEFIEDSAERWRETFTRTRVLH</sequence>
<dbReference type="STRING" id="502025.Hoch_5866"/>
<reference evidence="2 3" key="1">
    <citation type="journal article" date="2010" name="Stand. Genomic Sci.">
        <title>Complete genome sequence of Haliangium ochraceum type strain (SMP-2).</title>
        <authorList>
            <consortium name="US DOE Joint Genome Institute (JGI-PGF)"/>
            <person name="Ivanova N."/>
            <person name="Daum C."/>
            <person name="Lang E."/>
            <person name="Abt B."/>
            <person name="Kopitz M."/>
            <person name="Saunders E."/>
            <person name="Lapidus A."/>
            <person name="Lucas S."/>
            <person name="Glavina Del Rio T."/>
            <person name="Nolan M."/>
            <person name="Tice H."/>
            <person name="Copeland A."/>
            <person name="Cheng J.F."/>
            <person name="Chen F."/>
            <person name="Bruce D."/>
            <person name="Goodwin L."/>
            <person name="Pitluck S."/>
            <person name="Mavromatis K."/>
            <person name="Pati A."/>
            <person name="Mikhailova N."/>
            <person name="Chen A."/>
            <person name="Palaniappan K."/>
            <person name="Land M."/>
            <person name="Hauser L."/>
            <person name="Chang Y.J."/>
            <person name="Jeffries C.D."/>
            <person name="Detter J.C."/>
            <person name="Brettin T."/>
            <person name="Rohde M."/>
            <person name="Goker M."/>
            <person name="Bristow J."/>
            <person name="Markowitz V."/>
            <person name="Eisen J.A."/>
            <person name="Hugenholtz P."/>
            <person name="Kyrpides N.C."/>
            <person name="Klenk H.P."/>
        </authorList>
    </citation>
    <scope>NUCLEOTIDE SEQUENCE [LARGE SCALE GENOMIC DNA]</scope>
    <source>
        <strain evidence="3">DSM 14365 / CIP 107738 / JCM 11303 / AJ 13395 / SMP-2</strain>
    </source>
</reference>
<evidence type="ECO:0000313" key="2">
    <source>
        <dbReference type="EMBL" id="ACY18341.1"/>
    </source>
</evidence>
<dbReference type="Proteomes" id="UP000001880">
    <property type="component" value="Chromosome"/>
</dbReference>
<dbReference type="Pfam" id="PF07238">
    <property type="entry name" value="PilZ"/>
    <property type="match status" value="1"/>
</dbReference>
<gene>
    <name evidence="2" type="ordered locus">Hoch_5866</name>
</gene>
<organism evidence="2 3">
    <name type="scientific">Haliangium ochraceum (strain DSM 14365 / JCM 11303 / SMP-2)</name>
    <dbReference type="NCBI Taxonomy" id="502025"/>
    <lineage>
        <taxon>Bacteria</taxon>
        <taxon>Pseudomonadati</taxon>
        <taxon>Myxococcota</taxon>
        <taxon>Polyangia</taxon>
        <taxon>Haliangiales</taxon>
        <taxon>Kofleriaceae</taxon>
        <taxon>Haliangium</taxon>
    </lineage>
</organism>
<dbReference type="HOGENOM" id="CLU_1924646_0_0_7"/>
<dbReference type="EMBL" id="CP001804">
    <property type="protein sequence ID" value="ACY18341.1"/>
    <property type="molecule type" value="Genomic_DNA"/>
</dbReference>
<evidence type="ECO:0000259" key="1">
    <source>
        <dbReference type="Pfam" id="PF07238"/>
    </source>
</evidence>
<dbReference type="RefSeq" id="WP_012830933.1">
    <property type="nucleotide sequence ID" value="NC_013440.1"/>
</dbReference>
<keyword evidence="3" id="KW-1185">Reference proteome</keyword>
<name>D0LII5_HALO1</name>
<proteinExistence type="predicted"/>